<evidence type="ECO:0000313" key="1">
    <source>
        <dbReference type="EMBL" id="MBX30373.1"/>
    </source>
</evidence>
<dbReference type="EMBL" id="GGEC01049889">
    <property type="protein sequence ID" value="MBX30373.1"/>
    <property type="molecule type" value="Transcribed_RNA"/>
</dbReference>
<dbReference type="AlphaFoldDB" id="A0A2P2MJF9"/>
<proteinExistence type="predicted"/>
<reference evidence="1" key="1">
    <citation type="submission" date="2018-02" db="EMBL/GenBank/DDBJ databases">
        <title>Rhizophora mucronata_Transcriptome.</title>
        <authorList>
            <person name="Meera S.P."/>
            <person name="Sreeshan A."/>
            <person name="Augustine A."/>
        </authorList>
    </citation>
    <scope>NUCLEOTIDE SEQUENCE</scope>
    <source>
        <tissue evidence="1">Leaf</tissue>
    </source>
</reference>
<dbReference type="EMBL" id="GGEC01049891">
    <property type="protein sequence ID" value="MBX30375.1"/>
    <property type="molecule type" value="Transcribed_RNA"/>
</dbReference>
<accession>A0A2P2MJF9</accession>
<name>A0A2P2MJF9_RHIMU</name>
<sequence>MAISKVLSNSISKYSLVLQKLISFRPANFSGLITHSLNAQFLIQFLNPKSTNYSCSLAQESPHEYHLQPRKEKHNAWPSTSLYTMTINRGYQASKKTSRL</sequence>
<organism evidence="1">
    <name type="scientific">Rhizophora mucronata</name>
    <name type="common">Asiatic mangrove</name>
    <dbReference type="NCBI Taxonomy" id="61149"/>
    <lineage>
        <taxon>Eukaryota</taxon>
        <taxon>Viridiplantae</taxon>
        <taxon>Streptophyta</taxon>
        <taxon>Embryophyta</taxon>
        <taxon>Tracheophyta</taxon>
        <taxon>Spermatophyta</taxon>
        <taxon>Magnoliopsida</taxon>
        <taxon>eudicotyledons</taxon>
        <taxon>Gunneridae</taxon>
        <taxon>Pentapetalae</taxon>
        <taxon>rosids</taxon>
        <taxon>fabids</taxon>
        <taxon>Malpighiales</taxon>
        <taxon>Rhizophoraceae</taxon>
        <taxon>Rhizophora</taxon>
    </lineage>
</organism>
<protein>
    <submittedName>
        <fullName evidence="1">Phosphoglycerate mutase-like protein 1 isoform X2</fullName>
    </submittedName>
</protein>